<evidence type="ECO:0000256" key="2">
    <source>
        <dbReference type="ARBA" id="ARBA00004395"/>
    </source>
</evidence>
<evidence type="ECO:0000256" key="11">
    <source>
        <dbReference type="ARBA" id="ARBA00023136"/>
    </source>
</evidence>
<keyword evidence="6" id="KW-0813">Transport</keyword>
<evidence type="ECO:0000313" key="19">
    <source>
        <dbReference type="EMBL" id="RCN35414.1"/>
    </source>
</evidence>
<dbReference type="GO" id="GO:0000139">
    <property type="term" value="C:Golgi membrane"/>
    <property type="evidence" value="ECO:0007669"/>
    <property type="project" value="UniProtKB-SubCell"/>
</dbReference>
<dbReference type="OrthoDB" id="10258297at2759"/>
<evidence type="ECO:0000259" key="17">
    <source>
        <dbReference type="Pfam" id="PF12022"/>
    </source>
</evidence>
<dbReference type="EMBL" id="JOJR01000666">
    <property type="protein sequence ID" value="RCN35414.1"/>
    <property type="molecule type" value="Genomic_DNA"/>
</dbReference>
<evidence type="ECO:0000256" key="14">
    <source>
        <dbReference type="SAM" id="MobiDB-lite"/>
    </source>
</evidence>
<evidence type="ECO:0000256" key="1">
    <source>
        <dbReference type="ARBA" id="ARBA00003950"/>
    </source>
</evidence>
<feature type="domain" description="E3 UFM1-protein ligase 1-like N-terminal" evidence="16">
    <location>
        <begin position="742"/>
        <end position="1012"/>
    </location>
</feature>
<organism evidence="19 20">
    <name type="scientific">Ancylostoma caninum</name>
    <name type="common">Dog hookworm</name>
    <dbReference type="NCBI Taxonomy" id="29170"/>
    <lineage>
        <taxon>Eukaryota</taxon>
        <taxon>Metazoa</taxon>
        <taxon>Ecdysozoa</taxon>
        <taxon>Nematoda</taxon>
        <taxon>Chromadorea</taxon>
        <taxon>Rhabditida</taxon>
        <taxon>Rhabditina</taxon>
        <taxon>Rhabditomorpha</taxon>
        <taxon>Strongyloidea</taxon>
        <taxon>Ancylostomatidae</taxon>
        <taxon>Ancylostomatinae</taxon>
        <taxon>Ancylostoma</taxon>
    </lineage>
</organism>
<gene>
    <name evidence="19" type="ORF">ANCCAN_18729</name>
</gene>
<feature type="domain" description="COG complex component COG2 C-terminal" evidence="17">
    <location>
        <begin position="350"/>
        <end position="659"/>
    </location>
</feature>
<evidence type="ECO:0000313" key="20">
    <source>
        <dbReference type="Proteomes" id="UP000252519"/>
    </source>
</evidence>
<dbReference type="STRING" id="29170.A0A368FT64"/>
<evidence type="ECO:0000256" key="13">
    <source>
        <dbReference type="ARBA" id="ARBA00031344"/>
    </source>
</evidence>
<dbReference type="GO" id="GO:0005789">
    <property type="term" value="C:endoplasmic reticulum membrane"/>
    <property type="evidence" value="ECO:0007669"/>
    <property type="project" value="TreeGrafter"/>
</dbReference>
<reference evidence="19 20" key="1">
    <citation type="submission" date="2014-10" db="EMBL/GenBank/DDBJ databases">
        <title>Draft genome of the hookworm Ancylostoma caninum.</title>
        <authorList>
            <person name="Mitreva M."/>
        </authorList>
    </citation>
    <scope>NUCLEOTIDE SEQUENCE [LARGE SCALE GENOMIC DNA]</scope>
    <source>
        <strain evidence="19 20">Baltimore</strain>
    </source>
</reference>
<evidence type="ECO:0000259" key="15">
    <source>
        <dbReference type="Pfam" id="PF06148"/>
    </source>
</evidence>
<evidence type="ECO:0000256" key="3">
    <source>
        <dbReference type="ARBA" id="ARBA00010789"/>
    </source>
</evidence>
<comment type="function">
    <text evidence="1">E3 UFM1-protein ligase that mediates ufmylation of target proteins.</text>
</comment>
<evidence type="ECO:0000259" key="16">
    <source>
        <dbReference type="Pfam" id="PF09743"/>
    </source>
</evidence>
<comment type="subcellular location">
    <subcellularLocation>
        <location evidence="2">Golgi apparatus membrane</location>
        <topology evidence="2">Peripheral membrane protein</topology>
    </subcellularLocation>
</comment>
<accession>A0A368FT64</accession>
<dbReference type="InterPro" id="IPR056579">
    <property type="entry name" value="Ufl1_N"/>
</dbReference>
<dbReference type="PANTHER" id="PTHR31057:SF0">
    <property type="entry name" value="E3 UFM1-PROTEIN LIGASE 1"/>
    <property type="match status" value="1"/>
</dbReference>
<evidence type="ECO:0000256" key="12">
    <source>
        <dbReference type="ARBA" id="ARBA00030452"/>
    </source>
</evidence>
<feature type="domain" description="E3 UFM1-protein ligase 1-like" evidence="18">
    <location>
        <begin position="1249"/>
        <end position="1363"/>
    </location>
</feature>
<keyword evidence="8" id="KW-0833">Ubl conjugation pathway</keyword>
<name>A0A368FT64_ANCCA</name>
<dbReference type="GO" id="GO:0015031">
    <property type="term" value="P:protein transport"/>
    <property type="evidence" value="ECO:0007669"/>
    <property type="project" value="UniProtKB-KW"/>
</dbReference>
<dbReference type="Pfam" id="PF09743">
    <property type="entry name" value="E3_UFM1_ligase"/>
    <property type="match status" value="1"/>
</dbReference>
<evidence type="ECO:0000256" key="5">
    <source>
        <dbReference type="ARBA" id="ARBA00020977"/>
    </source>
</evidence>
<comment type="caution">
    <text evidence="19">The sequence shown here is derived from an EMBL/GenBank/DDBJ whole genome shotgun (WGS) entry which is preliminary data.</text>
</comment>
<dbReference type="GO" id="GO:0032434">
    <property type="term" value="P:regulation of proteasomal ubiquitin-dependent protein catabolic process"/>
    <property type="evidence" value="ECO:0007669"/>
    <property type="project" value="TreeGrafter"/>
</dbReference>
<dbReference type="InterPro" id="IPR018611">
    <property type="entry name" value="Ufl1"/>
</dbReference>
<dbReference type="Pfam" id="PF23659">
    <property type="entry name" value="UFL1"/>
    <property type="match status" value="1"/>
</dbReference>
<evidence type="ECO:0000256" key="7">
    <source>
        <dbReference type="ARBA" id="ARBA00022679"/>
    </source>
</evidence>
<dbReference type="Proteomes" id="UP000252519">
    <property type="component" value="Unassembled WGS sequence"/>
</dbReference>
<evidence type="ECO:0000256" key="4">
    <source>
        <dbReference type="ARBA" id="ARBA00014160"/>
    </source>
</evidence>
<feature type="region of interest" description="Disordered" evidence="14">
    <location>
        <begin position="1133"/>
        <end position="1186"/>
    </location>
</feature>
<keyword evidence="11" id="KW-0472">Membrane</keyword>
<dbReference type="InterPro" id="IPR056580">
    <property type="entry name" value="Ufl1_dom"/>
</dbReference>
<dbReference type="Pfam" id="PF06148">
    <property type="entry name" value="COG2_N"/>
    <property type="match status" value="1"/>
</dbReference>
<comment type="similarity">
    <text evidence="3">Belongs to the UFL1 family.</text>
</comment>
<feature type="region of interest" description="Disordered" evidence="14">
    <location>
        <begin position="686"/>
        <end position="726"/>
    </location>
</feature>
<keyword evidence="20" id="KW-1185">Reference proteome</keyword>
<evidence type="ECO:0000256" key="10">
    <source>
        <dbReference type="ARBA" id="ARBA00023034"/>
    </source>
</evidence>
<dbReference type="GO" id="GO:0061666">
    <property type="term" value="F:UFM1 ligase activity"/>
    <property type="evidence" value="ECO:0007669"/>
    <property type="project" value="InterPro"/>
</dbReference>
<dbReference type="GO" id="GO:0034976">
    <property type="term" value="P:response to endoplasmic reticulum stress"/>
    <property type="evidence" value="ECO:0007669"/>
    <property type="project" value="TreeGrafter"/>
</dbReference>
<evidence type="ECO:0000256" key="9">
    <source>
        <dbReference type="ARBA" id="ARBA00022927"/>
    </source>
</evidence>
<evidence type="ECO:0000259" key="18">
    <source>
        <dbReference type="Pfam" id="PF23659"/>
    </source>
</evidence>
<evidence type="ECO:0000256" key="6">
    <source>
        <dbReference type="ARBA" id="ARBA00022448"/>
    </source>
</evidence>
<dbReference type="PANTHER" id="PTHR31057">
    <property type="entry name" value="E3 UFM1-PROTEIN LIGASE 1"/>
    <property type="match status" value="1"/>
</dbReference>
<dbReference type="InterPro" id="IPR024602">
    <property type="entry name" value="COG_su2_N"/>
</dbReference>
<evidence type="ECO:0000256" key="8">
    <source>
        <dbReference type="ARBA" id="ARBA00022786"/>
    </source>
</evidence>
<keyword evidence="10" id="KW-0333">Golgi apparatus</keyword>
<dbReference type="Pfam" id="PF12022">
    <property type="entry name" value="COG2_C"/>
    <property type="match status" value="1"/>
</dbReference>
<dbReference type="InterPro" id="IPR024603">
    <property type="entry name" value="COG_complex_COG2_C"/>
</dbReference>
<keyword evidence="7" id="KW-0808">Transferase</keyword>
<feature type="compositionally biased region" description="Basic and acidic residues" evidence="14">
    <location>
        <begin position="1133"/>
        <end position="1156"/>
    </location>
</feature>
<sequence>MSTGGREPVSPRIFAPSSLVFDDSQLCFNKNHFGRPDFNVQRFMNLARRRAGLKQIQQDLRLYLKSVQHSMIELINDDYADFVHLSSNLVSLQSSIDKIENDMNTIWTEFESSTSDAVQTAERVESFCVELSQNRASQIEIRHRISFLSALQRLSNLMKNIPETISALWLEKVSSCLVDASSYKEKLAKDSRECKMFNKLLEKLETVLCDEGVRSASSDCASLPHILALLTLADCAHSLTARLVSDLIYPKLVRPSKDSYEMLKAVFAGVKKMRSKWSELLGPRYNGSLQAFLEQTLLTFLLTFIDKCMGTVAVPSNTSMFHRCFTATQEFIESWPSQAYSRSMLKAVRDKFNLVVYFKLVTHKLVRQVDSEMTPESLKFIEGENAAESGMLCTVSSTILRTVETIWAEDVFLYPIADKLWDLTLRLLEKHLAWARALLETAKTNENSELGGVESWRALLAARHDLNSLHSKVFDMALEQLWPKLSDMGVDTSLFGQCLTRFGILADAECAKIDEEVINLVSSTLSKVQFGVHISVMHSQCLAHIMDFVFKEFDAVSDVPKQYRWTKKPSPSTHSAYITTAHSKLEDFISELSKKDHPSPETLANFVIISSYGHLVSKAGEVLDSVDATGSSLSRFKRKGAGLDGTTDDDKIRTQIYRDLSFCRSHGLEKNIEVEGLSKLIERSRPDTIEPAINGRSGTATPDVPEGSSKNEFAEQKPIEPPSDTLPADALQYQASMATWADIQRLVSDLQRVQLSQSAKKLSEANCVEVVTKLIQRSLIDVVFTRDGHSYITQKHLSTEVRNECVALGGRAALTDIATTLNVDLDHVERTAHKLVDENIGFTISGGELFAEEYVANLQMELRTLLAEHGFRTLPSLCKHWNLSQELLRSLLLDHLSADFDGVIEGDTIYTMEYLNCHKNILRATLAAITKPLPISVIQARVGLSVGRFWWAFDSLLEADEVPGRLTGSRSSPSCTYIPHMHDILVRLYVQNLFRQQEFIQTAVLKKLGLSESIGSKNGQIEQILKEGNSNVKLEVLPSMLLSAGLFQQCLTAVKEAVQSSDVCEVQSTLQPLAIPFDDSDLVEISEKIAASENDLHASGTHVFSDRMLSRAIERLGDRIDAWAYELMSKLEQERKGSHQQQKKVEADNDWGETKKGGGKKKGGKGGGGGKASKASAASREEPTATFVGVPSETLEEWMADVGVVPEEIMDDVVERIGSQVDDKVRSRLAEIAATQQNAAAQSQKKGLAQLQQKAQSLYASMCMFETASTSFPDALRSDLRQFLLRTVGTELANATLSCASGTENASQLKEKQREETIASLPSGLRDAMSALFASLRSDDLDTFHSAVFDLSSPQALSLALRQPDAKTRAEIQENYVAELKEQVSAQNEPAAILLSCILYLLAKNGKPVNASGRFVAQLVPQLEGIVDQVSNTYLDSAFGREV</sequence>
<proteinExistence type="inferred from homology"/>
<keyword evidence="9" id="KW-0653">Protein transport</keyword>
<protein>
    <recommendedName>
        <fullName evidence="5">Conserved oligomeric Golgi complex subunit 2</fullName>
    </recommendedName>
    <alternativeName>
        <fullName evidence="13">Component of oligomeric Golgi complex 2</fullName>
    </alternativeName>
    <alternativeName>
        <fullName evidence="4">E3 UFM1-protein ligase 1 homolog</fullName>
    </alternativeName>
    <alternativeName>
        <fullName evidence="12">E3 UFM1-protein transferase 1 homolog</fullName>
    </alternativeName>
</protein>
<feature type="domain" description="Conserved oligomeric Golgi complex subunit 2 N-terminal" evidence="15">
    <location>
        <begin position="26"/>
        <end position="100"/>
    </location>
</feature>
<dbReference type="GO" id="GO:1990592">
    <property type="term" value="P:protein K69-linked ufmylation"/>
    <property type="evidence" value="ECO:0007669"/>
    <property type="project" value="TreeGrafter"/>
</dbReference>